<gene>
    <name evidence="3" type="ORF">SAMN05444280_10424</name>
</gene>
<dbReference type="Pfam" id="PF11680">
    <property type="entry name" value="DUF3276"/>
    <property type="match status" value="1"/>
</dbReference>
<dbReference type="Gene3D" id="3.10.450.700">
    <property type="match status" value="1"/>
</dbReference>
<evidence type="ECO:0000256" key="1">
    <source>
        <dbReference type="ARBA" id="ARBA00009251"/>
    </source>
</evidence>
<dbReference type="InterPro" id="IPR006628">
    <property type="entry name" value="PUR-bd_fam"/>
</dbReference>
<dbReference type="OrthoDB" id="765973at2"/>
<dbReference type="SMART" id="SM00712">
    <property type="entry name" value="PUR"/>
    <property type="match status" value="1"/>
</dbReference>
<dbReference type="AlphaFoldDB" id="A0A1M6CM31"/>
<dbReference type="RefSeq" id="WP_073165634.1">
    <property type="nucleotide sequence ID" value="NZ_FQZE01000004.1"/>
</dbReference>
<dbReference type="Proteomes" id="UP000184050">
    <property type="component" value="Unassembled WGS sequence"/>
</dbReference>
<evidence type="ECO:0000313" key="3">
    <source>
        <dbReference type="EMBL" id="SHI62102.1"/>
    </source>
</evidence>
<keyword evidence="4" id="KW-1185">Reference proteome</keyword>
<sequence>MERVDSKEEKQKTDEKFRQEIYSNVIRAGKRTYFFDVKSTRNDEYYLTITESKRRYSENGKFHYEKHKVFLYQEDFDKFTDSLTDVIKFIKENQPGEKIESRETEEVTVDSEEKGKDFTDVDFEDI</sequence>
<organism evidence="3 4">
    <name type="scientific">Tangfeifania diversioriginum</name>
    <dbReference type="NCBI Taxonomy" id="1168035"/>
    <lineage>
        <taxon>Bacteria</taxon>
        <taxon>Pseudomonadati</taxon>
        <taxon>Bacteroidota</taxon>
        <taxon>Bacteroidia</taxon>
        <taxon>Marinilabiliales</taxon>
        <taxon>Prolixibacteraceae</taxon>
        <taxon>Tangfeifania</taxon>
    </lineage>
</organism>
<evidence type="ECO:0000256" key="2">
    <source>
        <dbReference type="ARBA" id="ARBA00023125"/>
    </source>
</evidence>
<name>A0A1M6CM31_9BACT</name>
<proteinExistence type="inferred from homology"/>
<reference evidence="3 4" key="1">
    <citation type="submission" date="2016-11" db="EMBL/GenBank/DDBJ databases">
        <authorList>
            <person name="Jaros S."/>
            <person name="Januszkiewicz K."/>
            <person name="Wedrychowicz H."/>
        </authorList>
    </citation>
    <scope>NUCLEOTIDE SEQUENCE [LARGE SCALE GENOMIC DNA]</scope>
    <source>
        <strain evidence="3 4">DSM 27063</strain>
    </source>
</reference>
<evidence type="ECO:0000313" key="4">
    <source>
        <dbReference type="Proteomes" id="UP000184050"/>
    </source>
</evidence>
<comment type="similarity">
    <text evidence="1">Belongs to the PUR DNA-binding protein family.</text>
</comment>
<dbReference type="GO" id="GO:0032422">
    <property type="term" value="F:purine-rich negative regulatory element binding"/>
    <property type="evidence" value="ECO:0007669"/>
    <property type="project" value="InterPro"/>
</dbReference>
<protein>
    <recommendedName>
        <fullName evidence="5">DNA-binding protein</fullName>
    </recommendedName>
</protein>
<dbReference type="EMBL" id="FQZE01000004">
    <property type="protein sequence ID" value="SHI62102.1"/>
    <property type="molecule type" value="Genomic_DNA"/>
</dbReference>
<dbReference type="STRING" id="1168035.SAMN05444280_10424"/>
<dbReference type="GO" id="GO:0000977">
    <property type="term" value="F:RNA polymerase II transcription regulatory region sequence-specific DNA binding"/>
    <property type="evidence" value="ECO:0007669"/>
    <property type="project" value="InterPro"/>
</dbReference>
<accession>A0A1M6CM31</accession>
<evidence type="ECO:0008006" key="5">
    <source>
        <dbReference type="Google" id="ProtNLM"/>
    </source>
</evidence>
<keyword evidence="2" id="KW-0238">DNA-binding</keyword>